<sequence length="336" mass="37296">MDIQPQYSIKTNGKEIADILKERLVEIKVSLKTGLQSDTCYVRFDNLDSAPIQEPKATDTIEVALGYKSESSDKNGKLSPLGLFEVGEYSVTGPVRSLELFGNKVLWHTALKAPQQKSWPKDPKTPQKLGDLVSEIASNHGLDPKVGPEFTSVELPHIEQNESDMQLLSKLAEQYDAIFKVTYDKLIFMARGTGKSLSGKALPEIKLDVRQLLSWQFLQNAYREVGEVKAYFYDMNEAKRKQVKIGGGKPSTVLAYVYANEAYATQAAKAKQRRLNRAAKSIRAKIIGDPSISAGTVVKIVNTQTKVDGKWFVSEVDHCINSEGFTSFLLCEQLAS</sequence>
<protein>
    <recommendedName>
        <fullName evidence="1">YqbQ/XkdQ domain-containing protein</fullName>
    </recommendedName>
</protein>
<dbReference type="EMBL" id="AHBZ03000021">
    <property type="protein sequence ID" value="KAF7769989.1"/>
    <property type="molecule type" value="Genomic_DNA"/>
</dbReference>
<evidence type="ECO:0000259" key="1">
    <source>
        <dbReference type="Pfam" id="PF24032"/>
    </source>
</evidence>
<organism evidence="2 3">
    <name type="scientific">Pseudoalteromonas citrea</name>
    <dbReference type="NCBI Taxonomy" id="43655"/>
    <lineage>
        <taxon>Bacteria</taxon>
        <taxon>Pseudomonadati</taxon>
        <taxon>Pseudomonadota</taxon>
        <taxon>Gammaproteobacteria</taxon>
        <taxon>Alteromonadales</taxon>
        <taxon>Pseudoalteromonadaceae</taxon>
        <taxon>Pseudoalteromonas</taxon>
    </lineage>
</organism>
<reference evidence="2" key="2">
    <citation type="submission" date="2015-03" db="EMBL/GenBank/DDBJ databases">
        <title>Genome sequence of Pseudoalteromonas citrea.</title>
        <authorList>
            <person name="Xie B.-B."/>
            <person name="Rong J.-C."/>
            <person name="Qin Q.-L."/>
            <person name="Zhang Y.-Z."/>
        </authorList>
    </citation>
    <scope>NUCLEOTIDE SEQUENCE</scope>
    <source>
        <strain evidence="2">DSM 8771</strain>
    </source>
</reference>
<accession>A0AAD4FRK4</accession>
<proteinExistence type="predicted"/>
<gene>
    <name evidence="2" type="ORF">PCIT_a2922</name>
</gene>
<comment type="caution">
    <text evidence="2">The sequence shown here is derived from an EMBL/GenBank/DDBJ whole genome shotgun (WGS) entry which is preliminary data.</text>
</comment>
<feature type="domain" description="YqbQ/XkdQ" evidence="1">
    <location>
        <begin position="259"/>
        <end position="323"/>
    </location>
</feature>
<dbReference type="InterPro" id="IPR056937">
    <property type="entry name" value="YqbQ/XkdQ"/>
</dbReference>
<dbReference type="Pfam" id="PF24032">
    <property type="entry name" value="YQBQ"/>
    <property type="match status" value="1"/>
</dbReference>
<evidence type="ECO:0000313" key="3">
    <source>
        <dbReference type="Proteomes" id="UP000016487"/>
    </source>
</evidence>
<dbReference type="RefSeq" id="WP_010364469.1">
    <property type="nucleotide sequence ID" value="NZ_AHBZ03000021.1"/>
</dbReference>
<dbReference type="SUPFAM" id="SSF69279">
    <property type="entry name" value="Phage tail proteins"/>
    <property type="match status" value="1"/>
</dbReference>
<evidence type="ECO:0000313" key="2">
    <source>
        <dbReference type="EMBL" id="KAF7769989.1"/>
    </source>
</evidence>
<dbReference type="Proteomes" id="UP000016487">
    <property type="component" value="Unassembled WGS sequence"/>
</dbReference>
<dbReference type="AlphaFoldDB" id="A0AAD4FRK4"/>
<name>A0AAD4FRK4_9GAMM</name>
<reference evidence="2" key="1">
    <citation type="journal article" date="2012" name="J. Bacteriol.">
        <title>Genome sequences of type strains of seven species of the marine bacterium Pseudoalteromonas.</title>
        <authorList>
            <person name="Xie B.B."/>
            <person name="Shu Y.L."/>
            <person name="Qin Q.L."/>
            <person name="Rong J.C."/>
            <person name="Zhang X.Y."/>
            <person name="Chen X.L."/>
            <person name="Shi M."/>
            <person name="He H.L."/>
            <person name="Zhou B.C."/>
            <person name="Zhang Y.Z."/>
        </authorList>
    </citation>
    <scope>NUCLEOTIDE SEQUENCE</scope>
    <source>
        <strain evidence="2">DSM 8771</strain>
    </source>
</reference>